<comment type="catalytic activity">
    <reaction evidence="8">
        <text>L-seryl-[protein] + UTP = O-(5'-uridylyl)-L-seryl-[protein] + diphosphate</text>
        <dbReference type="Rhea" id="RHEA:64604"/>
        <dbReference type="Rhea" id="RHEA-COMP:9863"/>
        <dbReference type="Rhea" id="RHEA-COMP:16635"/>
        <dbReference type="ChEBI" id="CHEBI:29999"/>
        <dbReference type="ChEBI" id="CHEBI:33019"/>
        <dbReference type="ChEBI" id="CHEBI:46398"/>
        <dbReference type="ChEBI" id="CHEBI:156051"/>
    </reaction>
</comment>
<evidence type="ECO:0000256" key="3">
    <source>
        <dbReference type="ARBA" id="ARBA00022695"/>
    </source>
</evidence>
<feature type="binding site" evidence="8">
    <location>
        <position position="248"/>
    </location>
    <ligand>
        <name>Mg(2+)</name>
        <dbReference type="ChEBI" id="CHEBI:18420"/>
    </ligand>
</feature>
<evidence type="ECO:0000256" key="1">
    <source>
        <dbReference type="ARBA" id="ARBA00009747"/>
    </source>
</evidence>
<feature type="binding site" evidence="8">
    <location>
        <position position="120"/>
    </location>
    <ligand>
        <name>ATP</name>
        <dbReference type="ChEBI" id="CHEBI:30616"/>
    </ligand>
</feature>
<sequence>MLDFDNSYAQLSDSFFERVEPTPVSTPTLIKLNKKLSLQLGLDHEDLSHNKAGEIFSGNGILQGSEPLAMVYAGHQFAGWRPQLGDGRAILLGEVIDVFGERQDIQLKGSGRTRFSRTGDGRAALGPVLREYVISEAMAAMNIPTTRALAVVLTGEEVYRKTPLPGAILTRVSKSHIRVGTFQYFASQGDYSSLKTLADYVINRHYPDLKETTNPYLGLLEKVVSTQASLISKWMGLGFIHGVMNTDNVLISGQTLDFGPCAFMDHYDPTTVFSSIDVIGRYRYENQPYIGQCNCTYFASSILSLISTNEEKAKECATAVLNTYQDQYRKAWSIELNEKIGLSEVRLGDEQLGQDLLDIMAHHQLDFTHTFRKLSKLSSLRSAQDDPILHDWLMKWRFRLQTQQRSSKARQTAMKAKNPAYIPRNHQIENMISSALEGDFEPFDSLNAVLEKPFEEREEYLGFFQPPANRDEGYRTFCGT</sequence>
<dbReference type="EC" id="2.7.7.108" evidence="8"/>
<dbReference type="OrthoDB" id="9776281at2"/>
<keyword evidence="3 8" id="KW-0548">Nucleotidyltransferase</keyword>
<dbReference type="EMBL" id="FLYE01000007">
    <property type="protein sequence ID" value="SCA56006.1"/>
    <property type="molecule type" value="Genomic_DNA"/>
</dbReference>
<evidence type="ECO:0000313" key="9">
    <source>
        <dbReference type="EMBL" id="SCA56006.1"/>
    </source>
</evidence>
<feature type="binding site" evidence="8">
    <location>
        <position position="257"/>
    </location>
    <ligand>
        <name>ATP</name>
        <dbReference type="ChEBI" id="CHEBI:30616"/>
    </ligand>
</feature>
<comment type="similarity">
    <text evidence="1 8">Belongs to the SELO family.</text>
</comment>
<dbReference type="AlphaFoldDB" id="A0A1C3RFD4"/>
<feature type="binding site" evidence="8">
    <location>
        <position position="171"/>
    </location>
    <ligand>
        <name>ATP</name>
        <dbReference type="ChEBI" id="CHEBI:30616"/>
    </ligand>
</feature>
<dbReference type="HAMAP" id="MF_00692">
    <property type="entry name" value="SelO"/>
    <property type="match status" value="1"/>
</dbReference>
<comment type="cofactor">
    <cofactor evidence="8">
        <name>Mg(2+)</name>
        <dbReference type="ChEBI" id="CHEBI:18420"/>
    </cofactor>
    <cofactor evidence="8">
        <name>Mn(2+)</name>
        <dbReference type="ChEBI" id="CHEBI:29035"/>
    </cofactor>
</comment>
<evidence type="ECO:0000313" key="10">
    <source>
        <dbReference type="Proteomes" id="UP000231658"/>
    </source>
</evidence>
<dbReference type="GO" id="GO:0000287">
    <property type="term" value="F:magnesium ion binding"/>
    <property type="evidence" value="ECO:0007669"/>
    <property type="project" value="UniProtKB-UniRule"/>
</dbReference>
<dbReference type="GO" id="GO:0030145">
    <property type="term" value="F:manganese ion binding"/>
    <property type="evidence" value="ECO:0007669"/>
    <property type="project" value="UniProtKB-UniRule"/>
</dbReference>
<dbReference type="GO" id="GO:0070733">
    <property type="term" value="F:AMPylase activity"/>
    <property type="evidence" value="ECO:0007669"/>
    <property type="project" value="UniProtKB-EC"/>
</dbReference>
<keyword evidence="2 8" id="KW-0808">Transferase</keyword>
<gene>
    <name evidence="8" type="primary">ydiU</name>
    <name evidence="8" type="synonym">selO</name>
    <name evidence="9" type="ORF">MTBPR1_150053</name>
</gene>
<accession>A0A1C3RFD4</accession>
<comment type="catalytic activity">
    <reaction evidence="8">
        <text>L-threonyl-[protein] + ATP = 3-O-(5'-adenylyl)-L-threonyl-[protein] + diphosphate</text>
        <dbReference type="Rhea" id="RHEA:54292"/>
        <dbReference type="Rhea" id="RHEA-COMP:11060"/>
        <dbReference type="Rhea" id="RHEA-COMP:13847"/>
        <dbReference type="ChEBI" id="CHEBI:30013"/>
        <dbReference type="ChEBI" id="CHEBI:30616"/>
        <dbReference type="ChEBI" id="CHEBI:33019"/>
        <dbReference type="ChEBI" id="CHEBI:138113"/>
        <dbReference type="EC" id="2.7.7.108"/>
    </reaction>
</comment>
<evidence type="ECO:0000256" key="8">
    <source>
        <dbReference type="HAMAP-Rule" id="MF_00692"/>
    </source>
</evidence>
<dbReference type="STRING" id="1867952.MTBPR1_150053"/>
<comment type="catalytic activity">
    <reaction evidence="8">
        <text>L-histidyl-[protein] + UTP = N(tele)-(5'-uridylyl)-L-histidyl-[protein] + diphosphate</text>
        <dbReference type="Rhea" id="RHEA:83891"/>
        <dbReference type="Rhea" id="RHEA-COMP:9745"/>
        <dbReference type="Rhea" id="RHEA-COMP:20239"/>
        <dbReference type="ChEBI" id="CHEBI:29979"/>
        <dbReference type="ChEBI" id="CHEBI:33019"/>
        <dbReference type="ChEBI" id="CHEBI:46398"/>
        <dbReference type="ChEBI" id="CHEBI:233474"/>
    </reaction>
</comment>
<comment type="function">
    <text evidence="8">Nucleotidyltransferase involved in the post-translational modification of proteins. It can catalyze the addition of adenosine monophosphate (AMP) or uridine monophosphate (UMP) to a protein, resulting in modifications known as AMPylation and UMPylation.</text>
</comment>
<comment type="catalytic activity">
    <reaction evidence="8">
        <text>L-seryl-[protein] + ATP = 3-O-(5'-adenylyl)-L-seryl-[protein] + diphosphate</text>
        <dbReference type="Rhea" id="RHEA:58120"/>
        <dbReference type="Rhea" id="RHEA-COMP:9863"/>
        <dbReference type="Rhea" id="RHEA-COMP:15073"/>
        <dbReference type="ChEBI" id="CHEBI:29999"/>
        <dbReference type="ChEBI" id="CHEBI:30616"/>
        <dbReference type="ChEBI" id="CHEBI:33019"/>
        <dbReference type="ChEBI" id="CHEBI:142516"/>
        <dbReference type="EC" id="2.7.7.108"/>
    </reaction>
</comment>
<feature type="binding site" evidence="8">
    <location>
        <position position="257"/>
    </location>
    <ligand>
        <name>Mg(2+)</name>
        <dbReference type="ChEBI" id="CHEBI:18420"/>
    </ligand>
</feature>
<keyword evidence="8" id="KW-0464">Manganese</keyword>
<feature type="active site" description="Proton acceptor" evidence="8">
    <location>
        <position position="247"/>
    </location>
</feature>
<protein>
    <recommendedName>
        <fullName evidence="8">Protein nucleotidyltransferase YdiU</fullName>
        <ecNumber evidence="8">2.7.7.-</ecNumber>
    </recommendedName>
    <alternativeName>
        <fullName evidence="8">Protein adenylyltransferase YdiU</fullName>
        <ecNumber evidence="8">2.7.7.108</ecNumber>
    </alternativeName>
    <alternativeName>
        <fullName evidence="8">Protein uridylyltransferase YdiU</fullName>
        <ecNumber evidence="8">2.7.7.-</ecNumber>
    </alternativeName>
</protein>
<feature type="binding site" evidence="8">
    <location>
        <position position="121"/>
    </location>
    <ligand>
        <name>ATP</name>
        <dbReference type="ChEBI" id="CHEBI:30616"/>
    </ligand>
</feature>
<comment type="catalytic activity">
    <reaction evidence="8">
        <text>L-tyrosyl-[protein] + UTP = O-(5'-uridylyl)-L-tyrosyl-[protein] + diphosphate</text>
        <dbReference type="Rhea" id="RHEA:83887"/>
        <dbReference type="Rhea" id="RHEA-COMP:10136"/>
        <dbReference type="Rhea" id="RHEA-COMP:20238"/>
        <dbReference type="ChEBI" id="CHEBI:33019"/>
        <dbReference type="ChEBI" id="CHEBI:46398"/>
        <dbReference type="ChEBI" id="CHEBI:46858"/>
        <dbReference type="ChEBI" id="CHEBI:90602"/>
    </reaction>
</comment>
<dbReference type="EC" id="2.7.7.-" evidence="8"/>
<keyword evidence="5 8" id="KW-0547">Nucleotide-binding</keyword>
<dbReference type="PANTHER" id="PTHR32057:SF14">
    <property type="entry name" value="PROTEIN ADENYLYLTRANSFERASE SELO, MITOCHONDRIAL"/>
    <property type="match status" value="1"/>
</dbReference>
<dbReference type="NCBIfam" id="NF000658">
    <property type="entry name" value="PRK00029.1"/>
    <property type="match status" value="1"/>
</dbReference>
<reference evidence="9 10" key="1">
    <citation type="submission" date="2016-07" db="EMBL/GenBank/DDBJ databases">
        <authorList>
            <person name="Lefevre C.T."/>
        </authorList>
    </citation>
    <scope>NUCLEOTIDE SEQUENCE [LARGE SCALE GENOMIC DNA]</scope>
    <source>
        <strain evidence="9">PR1</strain>
    </source>
</reference>
<proteinExistence type="inferred from homology"/>
<comment type="catalytic activity">
    <reaction evidence="8">
        <text>L-tyrosyl-[protein] + ATP = O-(5'-adenylyl)-L-tyrosyl-[protein] + diphosphate</text>
        <dbReference type="Rhea" id="RHEA:54288"/>
        <dbReference type="Rhea" id="RHEA-COMP:10136"/>
        <dbReference type="Rhea" id="RHEA-COMP:13846"/>
        <dbReference type="ChEBI" id="CHEBI:30616"/>
        <dbReference type="ChEBI" id="CHEBI:33019"/>
        <dbReference type="ChEBI" id="CHEBI:46858"/>
        <dbReference type="ChEBI" id="CHEBI:83624"/>
        <dbReference type="EC" id="2.7.7.108"/>
    </reaction>
</comment>
<feature type="binding site" evidence="8">
    <location>
        <position position="88"/>
    </location>
    <ligand>
        <name>ATP</name>
        <dbReference type="ChEBI" id="CHEBI:30616"/>
    </ligand>
</feature>
<feature type="binding site" evidence="8">
    <location>
        <position position="85"/>
    </location>
    <ligand>
        <name>ATP</name>
        <dbReference type="ChEBI" id="CHEBI:30616"/>
    </ligand>
</feature>
<evidence type="ECO:0000256" key="2">
    <source>
        <dbReference type="ARBA" id="ARBA00022679"/>
    </source>
</evidence>
<keyword evidence="7 8" id="KW-0460">Magnesium</keyword>
<feature type="binding site" evidence="8">
    <location>
        <position position="87"/>
    </location>
    <ligand>
        <name>ATP</name>
        <dbReference type="ChEBI" id="CHEBI:30616"/>
    </ligand>
</feature>
<keyword evidence="4 8" id="KW-0479">Metal-binding</keyword>
<dbReference type="Pfam" id="PF02696">
    <property type="entry name" value="SelO"/>
    <property type="match status" value="1"/>
</dbReference>
<evidence type="ECO:0000256" key="6">
    <source>
        <dbReference type="ARBA" id="ARBA00022840"/>
    </source>
</evidence>
<dbReference type="PANTHER" id="PTHR32057">
    <property type="entry name" value="PROTEIN ADENYLYLTRANSFERASE SELO, MITOCHONDRIAL"/>
    <property type="match status" value="1"/>
</dbReference>
<keyword evidence="10" id="KW-1185">Reference proteome</keyword>
<dbReference type="Proteomes" id="UP000231658">
    <property type="component" value="Unassembled WGS sequence"/>
</dbReference>
<organism evidence="9 10">
    <name type="scientific">Candidatus Terasakiella magnetica</name>
    <dbReference type="NCBI Taxonomy" id="1867952"/>
    <lineage>
        <taxon>Bacteria</taxon>
        <taxon>Pseudomonadati</taxon>
        <taxon>Pseudomonadota</taxon>
        <taxon>Alphaproteobacteria</taxon>
        <taxon>Rhodospirillales</taxon>
        <taxon>Terasakiellaceae</taxon>
        <taxon>Terasakiella</taxon>
    </lineage>
</organism>
<feature type="binding site" evidence="8">
    <location>
        <position position="178"/>
    </location>
    <ligand>
        <name>ATP</name>
        <dbReference type="ChEBI" id="CHEBI:30616"/>
    </ligand>
</feature>
<dbReference type="GO" id="GO:0005524">
    <property type="term" value="F:ATP binding"/>
    <property type="evidence" value="ECO:0007669"/>
    <property type="project" value="UniProtKB-UniRule"/>
</dbReference>
<evidence type="ECO:0000256" key="5">
    <source>
        <dbReference type="ARBA" id="ARBA00022741"/>
    </source>
</evidence>
<name>A0A1C3RFD4_9PROT</name>
<evidence type="ECO:0000256" key="4">
    <source>
        <dbReference type="ARBA" id="ARBA00022723"/>
    </source>
</evidence>
<evidence type="ECO:0000256" key="7">
    <source>
        <dbReference type="ARBA" id="ARBA00022842"/>
    </source>
</evidence>
<keyword evidence="6 8" id="KW-0067">ATP-binding</keyword>
<feature type="binding site" evidence="8">
    <location>
        <position position="108"/>
    </location>
    <ligand>
        <name>ATP</name>
        <dbReference type="ChEBI" id="CHEBI:30616"/>
    </ligand>
</feature>
<dbReference type="InterPro" id="IPR003846">
    <property type="entry name" value="SelO"/>
</dbReference>
<dbReference type="RefSeq" id="WP_069186693.1">
    <property type="nucleotide sequence ID" value="NZ_FLYE01000007.1"/>
</dbReference>